<organism evidence="1 2">
    <name type="scientific">Aphanomyces euteiches</name>
    <dbReference type="NCBI Taxonomy" id="100861"/>
    <lineage>
        <taxon>Eukaryota</taxon>
        <taxon>Sar</taxon>
        <taxon>Stramenopiles</taxon>
        <taxon>Oomycota</taxon>
        <taxon>Saprolegniomycetes</taxon>
        <taxon>Saprolegniales</taxon>
        <taxon>Verrucalvaceae</taxon>
        <taxon>Aphanomyces</taxon>
    </lineage>
</organism>
<dbReference type="AlphaFoldDB" id="A0A6G0XEC9"/>
<comment type="caution">
    <text evidence="1">The sequence shown here is derived from an EMBL/GenBank/DDBJ whole genome shotgun (WGS) entry which is preliminary data.</text>
</comment>
<dbReference type="InterPro" id="IPR023393">
    <property type="entry name" value="START-like_dom_sf"/>
</dbReference>
<dbReference type="VEuPathDB" id="FungiDB:AeMF1_001513"/>
<keyword evidence="2" id="KW-1185">Reference proteome</keyword>
<protein>
    <recommendedName>
        <fullName evidence="3">START domain-containing protein</fullName>
    </recommendedName>
</protein>
<reference evidence="1 2" key="1">
    <citation type="submission" date="2019-07" db="EMBL/GenBank/DDBJ databases">
        <title>Genomics analysis of Aphanomyces spp. identifies a new class of oomycete effector associated with host adaptation.</title>
        <authorList>
            <person name="Gaulin E."/>
        </authorList>
    </citation>
    <scope>NUCLEOTIDE SEQUENCE [LARGE SCALE GENOMIC DNA]</scope>
    <source>
        <strain evidence="1 2">ATCC 201684</strain>
    </source>
</reference>
<gene>
    <name evidence="1" type="ORF">Ae201684_005711</name>
</gene>
<dbReference type="Proteomes" id="UP000481153">
    <property type="component" value="Unassembled WGS sequence"/>
</dbReference>
<name>A0A6G0XEC9_9STRA</name>
<evidence type="ECO:0000313" key="2">
    <source>
        <dbReference type="Proteomes" id="UP000481153"/>
    </source>
</evidence>
<dbReference type="EMBL" id="VJMJ01000074">
    <property type="protein sequence ID" value="KAF0738481.1"/>
    <property type="molecule type" value="Genomic_DNA"/>
</dbReference>
<sequence>MKPPTPHKTPPRTLSPDECDAFLALGKEACLGLIENALALAALPVHSKIQNPATASHATVHHGWDIHEPNLAAYCATSTMEASIADLCDFFQLDSLDHTNAYATTASPHLKSRQHLFTVQDCREFTGLSASIVWCAQRVMPLVASRDFCFLEYQTAVDIQDDVRGHRKGWIRCLHSVDIADCPPLPGYHRARLSRVSLMLVVKG</sequence>
<proteinExistence type="predicted"/>
<dbReference type="PANTHER" id="PTHR13510">
    <property type="entry name" value="FYVE-FINGER-CONTAINING RAB5 EFFECTOR PROTEIN RABENOSYN-5-RELATED"/>
    <property type="match status" value="1"/>
</dbReference>
<dbReference type="Gene3D" id="3.30.530.20">
    <property type="match status" value="1"/>
</dbReference>
<evidence type="ECO:0000313" key="1">
    <source>
        <dbReference type="EMBL" id="KAF0738481.1"/>
    </source>
</evidence>
<evidence type="ECO:0008006" key="3">
    <source>
        <dbReference type="Google" id="ProtNLM"/>
    </source>
</evidence>
<accession>A0A6G0XEC9</accession>
<dbReference type="SUPFAM" id="SSF55961">
    <property type="entry name" value="Bet v1-like"/>
    <property type="match status" value="1"/>
</dbReference>
<dbReference type="PANTHER" id="PTHR13510:SF44">
    <property type="entry name" value="RABENOSYN-5"/>
    <property type="match status" value="1"/>
</dbReference>
<dbReference type="InterPro" id="IPR052727">
    <property type="entry name" value="Rab4/Rab5_effector"/>
</dbReference>